<keyword evidence="2" id="KW-1185">Reference proteome</keyword>
<reference evidence="1" key="1">
    <citation type="journal article" date="2021" name="Open Biol.">
        <title>Shared evolutionary footprints suggest mitochondrial oxidative damage underlies multiple complex I losses in fungi.</title>
        <authorList>
            <person name="Schikora-Tamarit M.A."/>
            <person name="Marcet-Houben M."/>
            <person name="Nosek J."/>
            <person name="Gabaldon T."/>
        </authorList>
    </citation>
    <scope>NUCLEOTIDE SEQUENCE</scope>
    <source>
        <strain evidence="1">CBS2887</strain>
    </source>
</reference>
<reference evidence="1" key="2">
    <citation type="submission" date="2021-01" db="EMBL/GenBank/DDBJ databases">
        <authorList>
            <person name="Schikora-Tamarit M.A."/>
        </authorList>
    </citation>
    <scope>NUCLEOTIDE SEQUENCE</scope>
    <source>
        <strain evidence="1">CBS2887</strain>
    </source>
</reference>
<comment type="caution">
    <text evidence="1">The sequence shown here is derived from an EMBL/GenBank/DDBJ whole genome shotgun (WGS) entry which is preliminary data.</text>
</comment>
<dbReference type="Proteomes" id="UP000774326">
    <property type="component" value="Unassembled WGS sequence"/>
</dbReference>
<sequence>MSSMWPTNPPEWINFSSMKTIPVATTLPLLSTMTSGLYTLLPLDSFNVDHCLKMLSKAFAVTVPTVVKPDNTSRIPLV</sequence>
<dbReference type="AlphaFoldDB" id="A0A9P8TNF8"/>
<evidence type="ECO:0000313" key="2">
    <source>
        <dbReference type="Proteomes" id="UP000774326"/>
    </source>
</evidence>
<accession>A0A9P8TNF8</accession>
<dbReference type="EMBL" id="JAEUBG010002137">
    <property type="protein sequence ID" value="KAH3685129.1"/>
    <property type="molecule type" value="Genomic_DNA"/>
</dbReference>
<protein>
    <submittedName>
        <fullName evidence="1">Uncharacterized protein</fullName>
    </submittedName>
</protein>
<organism evidence="1 2">
    <name type="scientific">Wickerhamomyces pijperi</name>
    <name type="common">Yeast</name>
    <name type="synonym">Pichia pijperi</name>
    <dbReference type="NCBI Taxonomy" id="599730"/>
    <lineage>
        <taxon>Eukaryota</taxon>
        <taxon>Fungi</taxon>
        <taxon>Dikarya</taxon>
        <taxon>Ascomycota</taxon>
        <taxon>Saccharomycotina</taxon>
        <taxon>Saccharomycetes</taxon>
        <taxon>Phaffomycetales</taxon>
        <taxon>Wickerhamomycetaceae</taxon>
        <taxon>Wickerhamomyces</taxon>
    </lineage>
</organism>
<evidence type="ECO:0000313" key="1">
    <source>
        <dbReference type="EMBL" id="KAH3685129.1"/>
    </source>
</evidence>
<name>A0A9P8TNF8_WICPI</name>
<proteinExistence type="predicted"/>
<gene>
    <name evidence="1" type="ORF">WICPIJ_003896</name>
</gene>